<dbReference type="SUPFAM" id="SSF53901">
    <property type="entry name" value="Thiolase-like"/>
    <property type="match status" value="2"/>
</dbReference>
<sequence>LFVIGAKRTAFGKFGGILKDKTATDLAEIAARAALQEAAIKPENVDHVVFGNTIQSSRDASYLARHVALRIGLPHSIPAVTINRLCGSGFQSIIDACLQIKCGDSKIVLTGGTESMSQAPFIVRNVRFGTTFGADYMFEDSLWQGLTDEFIKMPMAITAENLGVLYKLTRNDVDEFANRSQTRWRLANNAEYFKAEITPIIFKAKEGDFVFDVDEHPRETTIESLAKLKSIFKKDGLVTAGNASGICDGASSVIVANEGSISALHLTPLARIVAWDVIGCDPSIMGIGPVYAIRNILKKTGLGLANIDLIEVPFSLCVFDPYFICRFSCELGIENDQLNVNGGAIALGHPLAASGSRIIAHLCHELNRRNAKYAVGAACIGGGQGIAILLEHI</sequence>
<dbReference type="PROSITE" id="PS00737">
    <property type="entry name" value="THIOLASE_2"/>
    <property type="match status" value="1"/>
</dbReference>
<feature type="active site" description="Acyl-thioester intermediate" evidence="5">
    <location>
        <position position="86"/>
    </location>
</feature>
<dbReference type="CDD" id="cd00751">
    <property type="entry name" value="thiolase"/>
    <property type="match status" value="1"/>
</dbReference>
<dbReference type="PANTHER" id="PTHR18919:SF107">
    <property type="entry name" value="ACETYL-COA ACETYLTRANSFERASE, CYTOSOLIC"/>
    <property type="match status" value="1"/>
</dbReference>
<dbReference type="InterPro" id="IPR020613">
    <property type="entry name" value="Thiolase_CS"/>
</dbReference>
<dbReference type="AlphaFoldDB" id="A0A158Q426"/>
<dbReference type="FunFam" id="3.40.47.10:FF:000010">
    <property type="entry name" value="Acetyl-CoA acetyltransferase (Thiolase)"/>
    <property type="match status" value="1"/>
</dbReference>
<evidence type="ECO:0000259" key="7">
    <source>
        <dbReference type="Pfam" id="PF00108"/>
    </source>
</evidence>
<keyword evidence="3 6" id="KW-0808">Transferase</keyword>
<feature type="domain" description="Thiolase C-terminal" evidence="8">
    <location>
        <begin position="266"/>
        <end position="391"/>
    </location>
</feature>
<evidence type="ECO:0000313" key="10">
    <source>
        <dbReference type="WBParaSite" id="DME_0000385901-mRNA-1"/>
    </source>
</evidence>
<evidence type="ECO:0000259" key="8">
    <source>
        <dbReference type="Pfam" id="PF02803"/>
    </source>
</evidence>
<feature type="domain" description="Thiolase N-terminal" evidence="7">
    <location>
        <begin position="2"/>
        <end position="258"/>
    </location>
</feature>
<dbReference type="NCBIfam" id="TIGR01930">
    <property type="entry name" value="AcCoA-C-Actrans"/>
    <property type="match status" value="1"/>
</dbReference>
<organism evidence="9 10">
    <name type="scientific">Dracunculus medinensis</name>
    <name type="common">Guinea worm</name>
    <dbReference type="NCBI Taxonomy" id="318479"/>
    <lineage>
        <taxon>Eukaryota</taxon>
        <taxon>Metazoa</taxon>
        <taxon>Ecdysozoa</taxon>
        <taxon>Nematoda</taxon>
        <taxon>Chromadorea</taxon>
        <taxon>Rhabditida</taxon>
        <taxon>Spirurina</taxon>
        <taxon>Dracunculoidea</taxon>
        <taxon>Dracunculidae</taxon>
        <taxon>Dracunculus</taxon>
    </lineage>
</organism>
<evidence type="ECO:0000256" key="5">
    <source>
        <dbReference type="PIRSR" id="PIRSR000429-1"/>
    </source>
</evidence>
<dbReference type="GO" id="GO:0005739">
    <property type="term" value="C:mitochondrion"/>
    <property type="evidence" value="ECO:0007669"/>
    <property type="project" value="TreeGrafter"/>
</dbReference>
<evidence type="ECO:0000256" key="3">
    <source>
        <dbReference type="ARBA" id="ARBA00022679"/>
    </source>
</evidence>
<dbReference type="WBParaSite" id="DME_0000385901-mRNA-1">
    <property type="protein sequence ID" value="DME_0000385901-mRNA-1"/>
    <property type="gene ID" value="DME_0000385901"/>
</dbReference>
<evidence type="ECO:0000256" key="6">
    <source>
        <dbReference type="RuleBase" id="RU003557"/>
    </source>
</evidence>
<dbReference type="InterPro" id="IPR020616">
    <property type="entry name" value="Thiolase_N"/>
</dbReference>
<dbReference type="Pfam" id="PF00108">
    <property type="entry name" value="Thiolase_N"/>
    <property type="match status" value="1"/>
</dbReference>
<dbReference type="InterPro" id="IPR020610">
    <property type="entry name" value="Thiolase_AS"/>
</dbReference>
<dbReference type="PROSITE" id="PS00098">
    <property type="entry name" value="THIOLASE_1"/>
    <property type="match status" value="1"/>
</dbReference>
<dbReference type="InterPro" id="IPR020615">
    <property type="entry name" value="Thiolase_acyl_enz_int_AS"/>
</dbReference>
<evidence type="ECO:0000256" key="2">
    <source>
        <dbReference type="ARBA" id="ARBA00010982"/>
    </source>
</evidence>
<feature type="active site" description="Proton acceptor" evidence="5">
    <location>
        <position position="349"/>
    </location>
</feature>
<dbReference type="PROSITE" id="PS00099">
    <property type="entry name" value="THIOLASE_3"/>
    <property type="match status" value="1"/>
</dbReference>
<reference evidence="10" key="1">
    <citation type="submission" date="2016-04" db="UniProtKB">
        <authorList>
            <consortium name="WormBaseParasite"/>
        </authorList>
    </citation>
    <scope>IDENTIFICATION</scope>
</reference>
<dbReference type="PANTHER" id="PTHR18919">
    <property type="entry name" value="ACETYL-COA C-ACYLTRANSFERASE"/>
    <property type="match status" value="1"/>
</dbReference>
<dbReference type="Proteomes" id="UP000038040">
    <property type="component" value="Unplaced"/>
</dbReference>
<comment type="similarity">
    <text evidence="2 6">Belongs to the thiolase-like superfamily. Thiolase family.</text>
</comment>
<dbReference type="Pfam" id="PF02803">
    <property type="entry name" value="Thiolase_C"/>
    <property type="match status" value="1"/>
</dbReference>
<dbReference type="InterPro" id="IPR020617">
    <property type="entry name" value="Thiolase_C"/>
</dbReference>
<proteinExistence type="inferred from homology"/>
<dbReference type="GO" id="GO:0006635">
    <property type="term" value="P:fatty acid beta-oxidation"/>
    <property type="evidence" value="ECO:0007669"/>
    <property type="project" value="TreeGrafter"/>
</dbReference>
<evidence type="ECO:0000256" key="4">
    <source>
        <dbReference type="ARBA" id="ARBA00023315"/>
    </source>
</evidence>
<protein>
    <submittedName>
        <fullName evidence="10">3-ketoacyl-CoA thiolase, mitochondrial</fullName>
    </submittedName>
</protein>
<comment type="pathway">
    <text evidence="1">Lipid metabolism.</text>
</comment>
<feature type="active site" description="Proton acceptor" evidence="5">
    <location>
        <position position="379"/>
    </location>
</feature>
<keyword evidence="4 6" id="KW-0012">Acyltransferase</keyword>
<dbReference type="InterPro" id="IPR002155">
    <property type="entry name" value="Thiolase"/>
</dbReference>
<evidence type="ECO:0000313" key="9">
    <source>
        <dbReference type="Proteomes" id="UP000038040"/>
    </source>
</evidence>
<name>A0A158Q426_DRAME</name>
<dbReference type="Gene3D" id="3.40.47.10">
    <property type="match status" value="2"/>
</dbReference>
<evidence type="ECO:0000256" key="1">
    <source>
        <dbReference type="ARBA" id="ARBA00005189"/>
    </source>
</evidence>
<accession>A0A158Q426</accession>
<dbReference type="InterPro" id="IPR016039">
    <property type="entry name" value="Thiolase-like"/>
</dbReference>
<dbReference type="GO" id="GO:0003985">
    <property type="term" value="F:acetyl-CoA C-acetyltransferase activity"/>
    <property type="evidence" value="ECO:0007669"/>
    <property type="project" value="TreeGrafter"/>
</dbReference>
<dbReference type="PIRSF" id="PIRSF000429">
    <property type="entry name" value="Ac-CoA_Ac_transf"/>
    <property type="match status" value="1"/>
</dbReference>